<keyword evidence="1" id="KW-1133">Transmembrane helix</keyword>
<feature type="transmembrane region" description="Helical" evidence="1">
    <location>
        <begin position="6"/>
        <end position="27"/>
    </location>
</feature>
<gene>
    <name evidence="3" type="ORF">GCM10007852_21590</name>
</gene>
<keyword evidence="1" id="KW-0472">Membrane</keyword>
<dbReference type="Proteomes" id="UP001156601">
    <property type="component" value="Unassembled WGS sequence"/>
</dbReference>
<keyword evidence="4" id="KW-1185">Reference proteome</keyword>
<dbReference type="InterPro" id="IPR019617">
    <property type="entry name" value="DUF2489"/>
</dbReference>
<sequence length="151" mass="17437">MTVYWILVIAGALIVIGLGIYAGRLLFLLQAQNNRQSAVRDKRIDTITDSVQTIAFAMQQQQCDLSEGVIRLWNLLEAIPILPHPNFQQHYPGVYELYSRIQHFPTLDARQALTKQQRREQDKEREQIESELASKVAVDVDKLRHFNAHNE</sequence>
<dbReference type="EMBL" id="BSOT01000006">
    <property type="protein sequence ID" value="GLR71251.1"/>
    <property type="molecule type" value="Genomic_DNA"/>
</dbReference>
<dbReference type="AlphaFoldDB" id="A0AA37WHM2"/>
<dbReference type="Pfam" id="PF10675">
    <property type="entry name" value="DUF2489"/>
    <property type="match status" value="1"/>
</dbReference>
<accession>A0AA37WHM2</accession>
<evidence type="ECO:0000313" key="3">
    <source>
        <dbReference type="EMBL" id="GLR71251.1"/>
    </source>
</evidence>
<reference evidence="3" key="1">
    <citation type="journal article" date="2014" name="Int. J. Syst. Evol. Microbiol.">
        <title>Complete genome sequence of Corynebacterium casei LMG S-19264T (=DSM 44701T), isolated from a smear-ripened cheese.</title>
        <authorList>
            <consortium name="US DOE Joint Genome Institute (JGI-PGF)"/>
            <person name="Walter F."/>
            <person name="Albersmeier A."/>
            <person name="Kalinowski J."/>
            <person name="Ruckert C."/>
        </authorList>
    </citation>
    <scope>NUCLEOTIDE SEQUENCE</scope>
    <source>
        <strain evidence="3">NBRC 110023</strain>
    </source>
</reference>
<feature type="domain" description="DUF2489" evidence="2">
    <location>
        <begin position="15"/>
        <end position="143"/>
    </location>
</feature>
<reference evidence="3" key="2">
    <citation type="submission" date="2023-01" db="EMBL/GenBank/DDBJ databases">
        <title>Draft genome sequence of Agaribacter marinus strain NBRC 110023.</title>
        <authorList>
            <person name="Sun Q."/>
            <person name="Mori K."/>
        </authorList>
    </citation>
    <scope>NUCLEOTIDE SEQUENCE</scope>
    <source>
        <strain evidence="3">NBRC 110023</strain>
    </source>
</reference>
<evidence type="ECO:0000259" key="2">
    <source>
        <dbReference type="Pfam" id="PF10675"/>
    </source>
</evidence>
<evidence type="ECO:0000256" key="1">
    <source>
        <dbReference type="SAM" id="Phobius"/>
    </source>
</evidence>
<comment type="caution">
    <text evidence="3">The sequence shown here is derived from an EMBL/GenBank/DDBJ whole genome shotgun (WGS) entry which is preliminary data.</text>
</comment>
<evidence type="ECO:0000313" key="4">
    <source>
        <dbReference type="Proteomes" id="UP001156601"/>
    </source>
</evidence>
<keyword evidence="1" id="KW-0812">Transmembrane</keyword>
<dbReference type="RefSeq" id="WP_284217608.1">
    <property type="nucleotide sequence ID" value="NZ_BSOT01000006.1"/>
</dbReference>
<organism evidence="3 4">
    <name type="scientific">Agaribacter marinus</name>
    <dbReference type="NCBI Taxonomy" id="1431249"/>
    <lineage>
        <taxon>Bacteria</taxon>
        <taxon>Pseudomonadati</taxon>
        <taxon>Pseudomonadota</taxon>
        <taxon>Gammaproteobacteria</taxon>
        <taxon>Alteromonadales</taxon>
        <taxon>Alteromonadaceae</taxon>
        <taxon>Agaribacter</taxon>
    </lineage>
</organism>
<name>A0AA37WHM2_9ALTE</name>
<proteinExistence type="predicted"/>
<protein>
    <submittedName>
        <fullName evidence="3">Coproporphyrinogen III oxidase</fullName>
    </submittedName>
</protein>